<evidence type="ECO:0000256" key="1">
    <source>
        <dbReference type="SAM" id="MobiDB-lite"/>
    </source>
</evidence>
<dbReference type="EMBL" id="KQ109660">
    <property type="protein sequence ID" value="KMS65380.1"/>
    <property type="molecule type" value="Genomic_DNA"/>
</dbReference>
<dbReference type="Gramene" id="KMS65380">
    <property type="protein sequence ID" value="KMS65380"/>
    <property type="gene ID" value="BVRB_036570"/>
</dbReference>
<evidence type="ECO:0000313" key="3">
    <source>
        <dbReference type="Proteomes" id="UP000035740"/>
    </source>
</evidence>
<feature type="region of interest" description="Disordered" evidence="1">
    <location>
        <begin position="1"/>
        <end position="48"/>
    </location>
</feature>
<organism evidence="2 3">
    <name type="scientific">Beta vulgaris subsp. vulgaris</name>
    <name type="common">Beet</name>
    <dbReference type="NCBI Taxonomy" id="3555"/>
    <lineage>
        <taxon>Eukaryota</taxon>
        <taxon>Viridiplantae</taxon>
        <taxon>Streptophyta</taxon>
        <taxon>Embryophyta</taxon>
        <taxon>Tracheophyta</taxon>
        <taxon>Spermatophyta</taxon>
        <taxon>Magnoliopsida</taxon>
        <taxon>eudicotyledons</taxon>
        <taxon>Gunneridae</taxon>
        <taxon>Pentapetalae</taxon>
        <taxon>Caryophyllales</taxon>
        <taxon>Chenopodiaceae</taxon>
        <taxon>Betoideae</taxon>
        <taxon>Beta</taxon>
    </lineage>
</organism>
<feature type="region of interest" description="Disordered" evidence="1">
    <location>
        <begin position="121"/>
        <end position="153"/>
    </location>
</feature>
<accession>A0A0J8BI44</accession>
<reference evidence="2 3" key="1">
    <citation type="journal article" date="2014" name="Nature">
        <title>The genome of the recently domesticated crop plant sugar beet (Beta vulgaris).</title>
        <authorList>
            <person name="Dohm J.C."/>
            <person name="Minoche A.E."/>
            <person name="Holtgrawe D."/>
            <person name="Capella-Gutierrez S."/>
            <person name="Zakrzewski F."/>
            <person name="Tafer H."/>
            <person name="Rupp O."/>
            <person name="Sorensen T.R."/>
            <person name="Stracke R."/>
            <person name="Reinhardt R."/>
            <person name="Goesmann A."/>
            <person name="Kraft T."/>
            <person name="Schulz B."/>
            <person name="Stadler P.F."/>
            <person name="Schmidt T."/>
            <person name="Gabaldon T."/>
            <person name="Lehrach H."/>
            <person name="Weisshaar B."/>
            <person name="Himmelbauer H."/>
        </authorList>
    </citation>
    <scope>NUCLEOTIDE SEQUENCE [LARGE SCALE GENOMIC DNA]</scope>
    <source>
        <tissue evidence="2">Taproot</tissue>
    </source>
</reference>
<evidence type="ECO:0000313" key="2">
    <source>
        <dbReference type="EMBL" id="KMS65380.1"/>
    </source>
</evidence>
<protein>
    <submittedName>
        <fullName evidence="2">Uncharacterized protein</fullName>
    </submittedName>
</protein>
<dbReference type="AlphaFoldDB" id="A0A0J8BI44"/>
<feature type="non-terminal residue" evidence="2">
    <location>
        <position position="1"/>
    </location>
</feature>
<gene>
    <name evidence="2" type="ORF">BVRB_036570</name>
</gene>
<name>A0A0J8BI44_BETVV</name>
<keyword evidence="3" id="KW-1185">Reference proteome</keyword>
<sequence>QDPSRPLSPGLSRVPSRSREQGADTSASARRDHINAVPKEQTELEIQKDKENAANAIRDKYRHSGQRDVMEYKARTNLRDSIQLKLAVDAFEWKKKMSMVTDTLAEATAADSFRAPHRVERFRTHSNPADGMPRTIFNKGAEEPSSRSRYSRK</sequence>
<dbReference type="Proteomes" id="UP000035740">
    <property type="component" value="Unassembled WGS sequence"/>
</dbReference>
<proteinExistence type="predicted"/>
<feature type="compositionally biased region" description="Basic and acidic residues" evidence="1">
    <location>
        <begin position="29"/>
        <end position="48"/>
    </location>
</feature>